<evidence type="ECO:0000259" key="1">
    <source>
        <dbReference type="Pfam" id="PF13274"/>
    </source>
</evidence>
<dbReference type="KEGG" id="tne:Tneu_1156"/>
<dbReference type="InterPro" id="IPR025272">
    <property type="entry name" value="SocA_Panacea"/>
</dbReference>
<evidence type="ECO:0000313" key="3">
    <source>
        <dbReference type="Proteomes" id="UP000001694"/>
    </source>
</evidence>
<organism evidence="2 3">
    <name type="scientific">Pyrobaculum neutrophilum (strain DSM 2338 / JCM 9278 / NBRC 100436 / V24Sta)</name>
    <name type="common">Thermoproteus neutrophilus</name>
    <dbReference type="NCBI Taxonomy" id="444157"/>
    <lineage>
        <taxon>Archaea</taxon>
        <taxon>Thermoproteota</taxon>
        <taxon>Thermoprotei</taxon>
        <taxon>Thermoproteales</taxon>
        <taxon>Thermoproteaceae</taxon>
        <taxon>Pyrobaculum</taxon>
    </lineage>
</organism>
<dbReference type="Pfam" id="PF13274">
    <property type="entry name" value="SocA_Panacea"/>
    <property type="match status" value="1"/>
</dbReference>
<name>B1Y8K6_PYRNV</name>
<dbReference type="HOGENOM" id="CLU_1122611_0_0_2"/>
<proteinExistence type="predicted"/>
<dbReference type="GeneID" id="6166092"/>
<dbReference type="eggNOG" id="arCOG07011">
    <property type="taxonomic scope" value="Archaea"/>
</dbReference>
<dbReference type="EMBL" id="CP001014">
    <property type="protein sequence ID" value="ACB40085.1"/>
    <property type="molecule type" value="Genomic_DNA"/>
</dbReference>
<dbReference type="RefSeq" id="WP_012350504.1">
    <property type="nucleotide sequence ID" value="NC_010525.1"/>
</dbReference>
<gene>
    <name evidence="2" type="ordered locus">Tneu_1156</name>
</gene>
<protein>
    <recommendedName>
        <fullName evidence="1">Antitoxin SocA-like Panacea domain-containing protein</fullName>
    </recommendedName>
</protein>
<evidence type="ECO:0000313" key="2">
    <source>
        <dbReference type="EMBL" id="ACB40085.1"/>
    </source>
</evidence>
<accession>B1Y8K6</accession>
<reference evidence="2" key="1">
    <citation type="submission" date="2008-03" db="EMBL/GenBank/DDBJ databases">
        <title>Complete sequence of Thermoproteus neutrophilus V24Sta.</title>
        <authorList>
            <consortium name="US DOE Joint Genome Institute"/>
            <person name="Copeland A."/>
            <person name="Lucas S."/>
            <person name="Lapidus A."/>
            <person name="Glavina del Rio T."/>
            <person name="Dalin E."/>
            <person name="Tice H."/>
            <person name="Bruce D."/>
            <person name="Goodwin L."/>
            <person name="Pitluck S."/>
            <person name="Sims D."/>
            <person name="Brettin T."/>
            <person name="Detter J.C."/>
            <person name="Han C."/>
            <person name="Kuske C.R."/>
            <person name="Schmutz J."/>
            <person name="Larimer F."/>
            <person name="Land M."/>
            <person name="Hauser L."/>
            <person name="Kyrpides N."/>
            <person name="Mikhailova N."/>
            <person name="Biddle J.F."/>
            <person name="Zhang Z."/>
            <person name="Fitz-Gibbon S.T."/>
            <person name="Lowe T.M."/>
            <person name="Saltikov C."/>
            <person name="House C.H."/>
            <person name="Richardson P."/>
        </authorList>
    </citation>
    <scope>NUCLEOTIDE SEQUENCE [LARGE SCALE GENOMIC DNA]</scope>
    <source>
        <strain evidence="2">V24Sta</strain>
    </source>
</reference>
<dbReference type="Proteomes" id="UP000001694">
    <property type="component" value="Chromosome"/>
</dbReference>
<dbReference type="AlphaFoldDB" id="B1Y8K6"/>
<dbReference type="STRING" id="444157.Tneu_1156"/>
<sequence>MSDVSLRDLVLYVVSRFPKGVGRTRLMKMLFLVDMYAGEGLGRSLTGVDWFRWKFGPFSREVLDVLDELEKEGLVAVDLGPERRYIALAEPEALPDDVRRVVDRVVAEYGFKPLRELLAEVYERFKINERELGERIAAGDGKLERLVRLAEAAGGDEGAYVELMGRLYEEYEDVLDAVPPDMLSLYGLAVLALQRSGKGGEVEKVTRELVEVLDEVGKVLRSEPNKPLPRPIRERVSRLYSELLDAATGG</sequence>
<feature type="domain" description="Antitoxin SocA-like Panacea" evidence="1">
    <location>
        <begin position="26"/>
        <end position="117"/>
    </location>
</feature>
<keyword evidence="3" id="KW-1185">Reference proteome</keyword>